<keyword evidence="4" id="KW-0130">Cell adhesion</keyword>
<feature type="chain" id="PRO_5034831358" evidence="7">
    <location>
        <begin position="26"/>
        <end position="1504"/>
    </location>
</feature>
<evidence type="ECO:0000313" key="8">
    <source>
        <dbReference type="Ensembl" id="ENSECRP00000017826.1"/>
    </source>
</evidence>
<dbReference type="Proteomes" id="UP000694620">
    <property type="component" value="Chromosome 11"/>
</dbReference>
<dbReference type="PANTHER" id="PTHR23412">
    <property type="entry name" value="STEREOCILIN RELATED"/>
    <property type="match status" value="1"/>
</dbReference>
<sequence>MTMGPSNVALYTLMVVAISSGLVLCSGSNNSVNTCSLLNTANVSVICEDYSNSTDLNITGNPCNYTILDYICNKVDNLNASILATLINCLVNGSVSYTKEELQALFQKTSGILDAALLLNRTMPMIPSQDESTAPQTDILDTIFEIKISNFSSSNLSNVNFIMQLFSQELMPFLPFASPDFLACLSTENFTCNSYQEIIKDFGAAIPYLTDALQTNVSTIFMKQFMSTHLTSGSFCISSTSNRDWLLKNFGSFITQFPYSSLTALNSNFSGINALDLLDIHQIVDVVFDPKVGALNNSAVMNQIFNRVQNTSNSTDSLNVFMQAFAFRLFMNNVTVINNTNVGQVILNRTLQIYLPILQSNGSETAPLEIALMFLQPSIIANNLAAIPQNISCSNFQMIMQTLSNSSGSLSQVQSQAIAQFGINFLTAKRQADPTQLPCSTNQNPQNYLQNNFNNFSSLLNFNQLFSFVQVQKLTANSDIVSPKNLASFISNAGVINNATLFATVLNYTNVATFITDLNSLPAMANLSSSTKATILNAIWPSILNSNADDFRQWIGPRLQPYFAYLTPSLLNATLTGDCSQFRIIIQQLEINRLNNTQMSQLYTTIKGALASGTTPRCYNSSNPTLSSTAWFANYLGPFIPFTSQTDLQSFAPNAQLHVFSLDPTALNFFNTSVGTLSNGLLTFYTSLLFSNSNFTLSQVPGPLLCYVPSSQFSTLSQNDALQYAQQLTAACGTAPASISASLAQNIQNVTSSAIAILGNQSSGLSQAQLQSLSPDVAIQALSTLSQVSDWNQGQANQLISTLIKGNFQVDNATNLLSLGSLVEGLPSSAVKKISPAVALNAGKNPAFVANMLAAPSSVQIIFISQIISANQSNILQNVPDSMSNLIPMTLLTFSKNSFDAAQVDNINKKNWSPDQAAMFFTNLISSYTNYSSLSANVLQGFSSTTIQGTSPSQVVEIVKACKTQNAVLKEDQLMSMVYYVNLAGSIQNFTSFPPDMLLYYKYTYVQNNCEAYFEQVGNANFAVISPSLTIASTLLSEALACLNITGNNISSANLNILNNMVCLLSGPYIENSDTSITEKLKLCSTLTASQVTSLENVLLNGSTQYGNPSTWTLTTLQNLGQLPLFLTNRFWSKFQSADVVTFLGTFLPQLKSNKVSDSLLITLFQNIFPTRVRRGAGCTVGNITLGIINSASFPASYDSSQFSLCLDPPTVQNNLAALASTVLVPSYQQVVYNNLKLAYPSGIPESQLQLLRSIARQAPVSDINTWNVTSADTLTGLLNPADGPWNASQSAAIIARYLSVSGNTLDSTAINAIGGNNLCSATASQLATISSTVMQSVSPPLDVSSCSNTQKQTLYNICKQGFSSSTSGQQQYYTLIKSYLGGAPLNDILQLAKDNVSMSIPVFASLDSAVLKQLNASVVQNLLGSSLGGLATFQNTTAIQTWIQSRTQAELNSLGIGLTGGSTSGTASPTTPNKGCQGTKEDKLLLLVTLLFTALIAIQQRFV</sequence>
<dbReference type="GO" id="GO:0016020">
    <property type="term" value="C:membrane"/>
    <property type="evidence" value="ECO:0007669"/>
    <property type="project" value="UniProtKB-SubCell"/>
</dbReference>
<reference evidence="8" key="1">
    <citation type="submission" date="2021-06" db="EMBL/GenBank/DDBJ databases">
        <authorList>
            <consortium name="Wellcome Sanger Institute Data Sharing"/>
        </authorList>
    </citation>
    <scope>NUCLEOTIDE SEQUENCE [LARGE SCALE GENOMIC DNA]</scope>
</reference>
<evidence type="ECO:0000256" key="1">
    <source>
        <dbReference type="ARBA" id="ARBA00004370"/>
    </source>
</evidence>
<reference evidence="8" key="3">
    <citation type="submission" date="2025-09" db="UniProtKB">
        <authorList>
            <consortium name="Ensembl"/>
        </authorList>
    </citation>
    <scope>IDENTIFICATION</scope>
</reference>
<dbReference type="GeneTree" id="ENSGT00950000182957"/>
<reference evidence="8" key="2">
    <citation type="submission" date="2025-08" db="UniProtKB">
        <authorList>
            <consortium name="Ensembl"/>
        </authorList>
    </citation>
    <scope>IDENTIFICATION</scope>
</reference>
<name>A0A8C4XB21_ERPCA</name>
<accession>A0A8C4XB21</accession>
<evidence type="ECO:0000313" key="9">
    <source>
        <dbReference type="Proteomes" id="UP000694620"/>
    </source>
</evidence>
<keyword evidence="6" id="KW-0325">Glycoprotein</keyword>
<evidence type="ECO:0000256" key="3">
    <source>
        <dbReference type="ARBA" id="ARBA00022729"/>
    </source>
</evidence>
<dbReference type="PANTHER" id="PTHR23412:SF6">
    <property type="entry name" value="MESOTHELIN"/>
    <property type="match status" value="1"/>
</dbReference>
<proteinExistence type="inferred from homology"/>
<evidence type="ECO:0000256" key="2">
    <source>
        <dbReference type="ARBA" id="ARBA00011016"/>
    </source>
</evidence>
<evidence type="ECO:0000256" key="4">
    <source>
        <dbReference type="ARBA" id="ARBA00022889"/>
    </source>
</evidence>
<evidence type="ECO:0000256" key="6">
    <source>
        <dbReference type="ARBA" id="ARBA00023180"/>
    </source>
</evidence>
<keyword evidence="3 7" id="KW-0732">Signal</keyword>
<feature type="signal peptide" evidence="7">
    <location>
        <begin position="1"/>
        <end position="25"/>
    </location>
</feature>
<dbReference type="Ensembl" id="ENSECRT00000018182.1">
    <property type="protein sequence ID" value="ENSECRP00000017826.1"/>
    <property type="gene ID" value="ENSECRG00000011894.1"/>
</dbReference>
<dbReference type="GO" id="GO:0007160">
    <property type="term" value="P:cell-matrix adhesion"/>
    <property type="evidence" value="ECO:0007669"/>
    <property type="project" value="TreeGrafter"/>
</dbReference>
<keyword evidence="9" id="KW-1185">Reference proteome</keyword>
<comment type="subcellular location">
    <subcellularLocation>
        <location evidence="1">Membrane</location>
    </subcellularLocation>
</comment>
<dbReference type="GO" id="GO:0009986">
    <property type="term" value="C:cell surface"/>
    <property type="evidence" value="ECO:0007669"/>
    <property type="project" value="TreeGrafter"/>
</dbReference>
<keyword evidence="5" id="KW-0472">Membrane</keyword>
<dbReference type="InterPro" id="IPR010335">
    <property type="entry name" value="Mesothelin"/>
</dbReference>
<comment type="similarity">
    <text evidence="2">Belongs to the mesothelin family.</text>
</comment>
<protein>
    <submittedName>
        <fullName evidence="8">Uncharacterized LOC114661225</fullName>
    </submittedName>
</protein>
<evidence type="ECO:0000256" key="7">
    <source>
        <dbReference type="SAM" id="SignalP"/>
    </source>
</evidence>
<dbReference type="InterPro" id="IPR026664">
    <property type="entry name" value="Stereocilin-rel"/>
</dbReference>
<dbReference type="Pfam" id="PF06060">
    <property type="entry name" value="Mesothelin"/>
    <property type="match status" value="1"/>
</dbReference>
<organism evidence="8 9">
    <name type="scientific">Erpetoichthys calabaricus</name>
    <name type="common">Rope fish</name>
    <name type="synonym">Calamoichthys calabaricus</name>
    <dbReference type="NCBI Taxonomy" id="27687"/>
    <lineage>
        <taxon>Eukaryota</taxon>
        <taxon>Metazoa</taxon>
        <taxon>Chordata</taxon>
        <taxon>Craniata</taxon>
        <taxon>Vertebrata</taxon>
        <taxon>Euteleostomi</taxon>
        <taxon>Actinopterygii</taxon>
        <taxon>Polypteriformes</taxon>
        <taxon>Polypteridae</taxon>
        <taxon>Erpetoichthys</taxon>
    </lineage>
</organism>
<evidence type="ECO:0000256" key="5">
    <source>
        <dbReference type="ARBA" id="ARBA00023136"/>
    </source>
</evidence>